<dbReference type="OrthoDB" id="8690at2157"/>
<dbReference type="KEGG" id="tac:Ta0507"/>
<dbReference type="RefSeq" id="WP_010900932.1">
    <property type="nucleotide sequence ID" value="NC_002578.1"/>
</dbReference>
<evidence type="ECO:0000256" key="3">
    <source>
        <dbReference type="ARBA" id="ARBA00023004"/>
    </source>
</evidence>
<dbReference type="STRING" id="273075.gene:9571725"/>
<dbReference type="PaxDb" id="273075-Ta0507"/>
<reference evidence="6" key="2">
    <citation type="submission" date="2008-07" db="PDB data bank">
        <title>Crystal structure of Putative Chlorite dismutase TA0507.</title>
        <authorList>
            <person name="Chang C."/>
            <person name="Xu X."/>
            <person name="Savchenko A."/>
            <person name="Edwards A."/>
            <person name="Joachimiak A."/>
        </authorList>
    </citation>
    <scope>X-RAY CRYSTALLOGRAPHY (1.81 ANGSTROMS)</scope>
</reference>
<accession>Q9HKT8</accession>
<dbReference type="SMR" id="Q9HKT8"/>
<dbReference type="EvolutionaryTrace" id="Q9HKT8"/>
<dbReference type="InParanoid" id="Q9HKT8"/>
<dbReference type="PANTHER" id="PTHR36843">
    <property type="entry name" value="HEME-DEPENDENT PEROXIDASE YWFI-RELATED"/>
    <property type="match status" value="1"/>
</dbReference>
<dbReference type="PANTHER" id="PTHR36843:SF1">
    <property type="entry name" value="COPROHEME DECARBOXYLASE"/>
    <property type="match status" value="1"/>
</dbReference>
<evidence type="ECO:0000313" key="4">
    <source>
        <dbReference type="EMBL" id="CAC11647.1"/>
    </source>
</evidence>
<dbReference type="Pfam" id="PF06778">
    <property type="entry name" value="Chlor_dismutase"/>
    <property type="match status" value="1"/>
</dbReference>
<organism evidence="4 5">
    <name type="scientific">Thermoplasma acidophilum (strain ATCC 25905 / DSM 1728 / JCM 9062 / NBRC 15155 / AMRC-C165)</name>
    <dbReference type="NCBI Taxonomy" id="273075"/>
    <lineage>
        <taxon>Archaea</taxon>
        <taxon>Methanobacteriati</taxon>
        <taxon>Thermoplasmatota</taxon>
        <taxon>Thermoplasmata</taxon>
        <taxon>Thermoplasmatales</taxon>
        <taxon>Thermoplasmataceae</taxon>
        <taxon>Thermoplasma</taxon>
    </lineage>
</organism>
<dbReference type="GO" id="GO:0016491">
    <property type="term" value="F:oxidoreductase activity"/>
    <property type="evidence" value="ECO:0007669"/>
    <property type="project" value="InterPro"/>
</dbReference>
<dbReference type="InterPro" id="IPR011008">
    <property type="entry name" value="Dimeric_a/b-barrel"/>
</dbReference>
<dbReference type="AlphaFoldDB" id="Q9HKT8"/>
<dbReference type="DNASU" id="1456108"/>
<gene>
    <name evidence="4" type="ordered locus">Ta0507</name>
</gene>
<evidence type="ECO:0007829" key="6">
    <source>
        <dbReference type="PDB" id="3DTZ"/>
    </source>
</evidence>
<dbReference type="eggNOG" id="arCOG03031">
    <property type="taxonomic scope" value="Archaea"/>
</dbReference>
<keyword evidence="5" id="KW-1185">Reference proteome</keyword>
<evidence type="ECO:0000256" key="2">
    <source>
        <dbReference type="ARBA" id="ARBA00022723"/>
    </source>
</evidence>
<protein>
    <recommendedName>
        <fullName evidence="7">Chlorite dismutase</fullName>
    </recommendedName>
</protein>
<dbReference type="Proteomes" id="UP000001024">
    <property type="component" value="Chromosome"/>
</dbReference>
<keyword evidence="3" id="KW-0408">Iron</keyword>
<reference evidence="4 5" key="1">
    <citation type="journal article" date="2000" name="Nature">
        <title>The genome sequence of the thermoacidophilic scavenger Thermoplasma acidophilum.</title>
        <authorList>
            <person name="Ruepp A."/>
            <person name="Graml W."/>
            <person name="Santos-Martinez M.L."/>
            <person name="Koretke K.K."/>
            <person name="Volker C."/>
            <person name="Mewes H.W."/>
            <person name="Frishman D."/>
            <person name="Stocker S."/>
            <person name="Lupas A.N."/>
            <person name="Baumeister W."/>
        </authorList>
    </citation>
    <scope>NUCLEOTIDE SEQUENCE [LARGE SCALE GENOMIC DNA]</scope>
    <source>
        <strain evidence="5">ATCC 25905 / DSM 1728 / JCM 9062 / NBRC 15155 / AMRC-C165</strain>
    </source>
</reference>
<evidence type="ECO:0000313" key="5">
    <source>
        <dbReference type="Proteomes" id="UP000001024"/>
    </source>
</evidence>
<dbReference type="SUPFAM" id="SSF54909">
    <property type="entry name" value="Dimeric alpha+beta barrel"/>
    <property type="match status" value="1"/>
</dbReference>
<proteinExistence type="evidence at protein level"/>
<dbReference type="PDB" id="3DTZ">
    <property type="method" value="X-ray"/>
    <property type="resolution" value="1.81 A"/>
    <property type="chains" value="A/B/C/D/E=1-224"/>
</dbReference>
<dbReference type="HOGENOM" id="CLU_076582_0_0_2"/>
<keyword evidence="1" id="KW-0349">Heme</keyword>
<dbReference type="GO" id="GO:0046872">
    <property type="term" value="F:metal ion binding"/>
    <property type="evidence" value="ECO:0007669"/>
    <property type="project" value="UniProtKB-KW"/>
</dbReference>
<sequence length="224" mass="26161">MTEIYTSVLSYRLLEGKAYSDADTRSLDRMMRSIDEFFSANPGYINFHIYRSYRTDSDVIFWYSSRNPDLMILAKERVQASMRPIAVSSFSSISIYDESPYNAMNKKLEDSLRLPPLRYFVAYPMSKTPDWYLLDFDTRKEIMHEHIKMALNHPDEKGIRSYTTYSFGIGDQEFVVLYEIPDIAAWSRVTEKLREARARKWIIKETPILLGRLVDAGDIAGFLL</sequence>
<evidence type="ECO:0008006" key="7">
    <source>
        <dbReference type="Google" id="ProtNLM"/>
    </source>
</evidence>
<dbReference type="InterPro" id="IPR010644">
    <property type="entry name" value="ChdC/CLD"/>
</dbReference>
<keyword evidence="2" id="KW-0479">Metal-binding</keyword>
<dbReference type="Gene3D" id="3.30.70.1030">
    <property type="entry name" value="Apc35880, domain 1"/>
    <property type="match status" value="1"/>
</dbReference>
<keyword evidence="6" id="KW-0002">3D-structure</keyword>
<name>Q9HKT8_THEAC</name>
<evidence type="ECO:0000256" key="1">
    <source>
        <dbReference type="ARBA" id="ARBA00022617"/>
    </source>
</evidence>
<dbReference type="EnsemblBacteria" id="CAC11647">
    <property type="protein sequence ID" value="CAC11647"/>
    <property type="gene ID" value="CAC11647"/>
</dbReference>
<dbReference type="EMBL" id="AL445064">
    <property type="protein sequence ID" value="CAC11647.1"/>
    <property type="molecule type" value="Genomic_DNA"/>
</dbReference>
<dbReference type="GO" id="GO:0020037">
    <property type="term" value="F:heme binding"/>
    <property type="evidence" value="ECO:0007669"/>
    <property type="project" value="InterPro"/>
</dbReference>
<dbReference type="PDBsum" id="3DTZ"/>